<reference evidence="1" key="2">
    <citation type="journal article" date="2015" name="Fish Shellfish Immunol.">
        <title>Early steps in the European eel (Anguilla anguilla)-Vibrio vulnificus interaction in the gills: Role of the RtxA13 toxin.</title>
        <authorList>
            <person name="Callol A."/>
            <person name="Pajuelo D."/>
            <person name="Ebbesson L."/>
            <person name="Teles M."/>
            <person name="MacKenzie S."/>
            <person name="Amaro C."/>
        </authorList>
    </citation>
    <scope>NUCLEOTIDE SEQUENCE</scope>
</reference>
<dbReference type="EMBL" id="GBXM01065602">
    <property type="protein sequence ID" value="JAH42975.1"/>
    <property type="molecule type" value="Transcribed_RNA"/>
</dbReference>
<accession>A0A0E9SQN2</accession>
<organism evidence="1">
    <name type="scientific">Anguilla anguilla</name>
    <name type="common">European freshwater eel</name>
    <name type="synonym">Muraena anguilla</name>
    <dbReference type="NCBI Taxonomy" id="7936"/>
    <lineage>
        <taxon>Eukaryota</taxon>
        <taxon>Metazoa</taxon>
        <taxon>Chordata</taxon>
        <taxon>Craniata</taxon>
        <taxon>Vertebrata</taxon>
        <taxon>Euteleostomi</taxon>
        <taxon>Actinopterygii</taxon>
        <taxon>Neopterygii</taxon>
        <taxon>Teleostei</taxon>
        <taxon>Anguilliformes</taxon>
        <taxon>Anguillidae</taxon>
        <taxon>Anguilla</taxon>
    </lineage>
</organism>
<dbReference type="EMBL" id="GBXM01073260">
    <property type="protein sequence ID" value="JAH35317.1"/>
    <property type="molecule type" value="Transcribed_RNA"/>
</dbReference>
<evidence type="ECO:0000313" key="1">
    <source>
        <dbReference type="EMBL" id="JAH42975.1"/>
    </source>
</evidence>
<protein>
    <submittedName>
        <fullName evidence="1">Uncharacterized protein</fullName>
    </submittedName>
</protein>
<dbReference type="AlphaFoldDB" id="A0A0E9SQN2"/>
<sequence>MQIFQNHAKYCQSFELTDLTFKFYLFPVICFHGGSALTFKSPALSFTASLP</sequence>
<reference evidence="1" key="1">
    <citation type="submission" date="2014-11" db="EMBL/GenBank/DDBJ databases">
        <authorList>
            <person name="Amaro Gonzalez C."/>
        </authorList>
    </citation>
    <scope>NUCLEOTIDE SEQUENCE</scope>
</reference>
<proteinExistence type="predicted"/>
<name>A0A0E9SQN2_ANGAN</name>